<dbReference type="PIRSF" id="PIRSF001444">
    <property type="entry name" value="Adenylate_cycl"/>
    <property type="match status" value="1"/>
</dbReference>
<dbReference type="InterPro" id="IPR000274">
    <property type="entry name" value="Adenylate_cyclase_1"/>
</dbReference>
<dbReference type="PANTHER" id="PTHR38760:SF1">
    <property type="entry name" value="ADENYLATE CYCLASE"/>
    <property type="match status" value="1"/>
</dbReference>
<feature type="transmembrane region" description="Helical" evidence="1">
    <location>
        <begin position="107"/>
        <end position="126"/>
    </location>
</feature>
<keyword evidence="1" id="KW-0812">Transmembrane</keyword>
<organism evidence="3 4">
    <name type="scientific">Methylotuvimicrobium buryatense</name>
    <name type="common">Methylomicrobium buryatense</name>
    <dbReference type="NCBI Taxonomy" id="95641"/>
    <lineage>
        <taxon>Bacteria</taxon>
        <taxon>Pseudomonadati</taxon>
        <taxon>Pseudomonadota</taxon>
        <taxon>Gammaproteobacteria</taxon>
        <taxon>Methylococcales</taxon>
        <taxon>Methylococcaceae</taxon>
        <taxon>Methylotuvimicrobium</taxon>
    </lineage>
</organism>
<feature type="domain" description="Adenylate cyclase class-I N-terminal" evidence="2">
    <location>
        <begin position="26"/>
        <end position="218"/>
    </location>
</feature>
<dbReference type="InterPro" id="IPR024685">
    <property type="entry name" value="Adenylate_cyclase_1_N"/>
</dbReference>
<evidence type="ECO:0000313" key="3">
    <source>
        <dbReference type="EMBL" id="QCW83452.1"/>
    </source>
</evidence>
<keyword evidence="1" id="KW-0472">Membrane</keyword>
<protein>
    <submittedName>
        <fullName evidence="3">Class I adenylate cyclase</fullName>
    </submittedName>
</protein>
<dbReference type="PANTHER" id="PTHR38760">
    <property type="entry name" value="ADENYLATE CYCLASE"/>
    <property type="match status" value="1"/>
</dbReference>
<evidence type="ECO:0000259" key="2">
    <source>
        <dbReference type="Pfam" id="PF12633"/>
    </source>
</evidence>
<dbReference type="AlphaFoldDB" id="A0A4P9UPV6"/>
<keyword evidence="4" id="KW-1185">Reference proteome</keyword>
<dbReference type="Pfam" id="PF12633">
    <property type="entry name" value="Adenyl_cycl_N"/>
    <property type="match status" value="1"/>
</dbReference>
<dbReference type="Proteomes" id="UP000305881">
    <property type="component" value="Chromosome"/>
</dbReference>
<keyword evidence="1" id="KW-1133">Transmembrane helix</keyword>
<dbReference type="GO" id="GO:0004016">
    <property type="term" value="F:adenylate cyclase activity"/>
    <property type="evidence" value="ECO:0007669"/>
    <property type="project" value="InterPro"/>
</dbReference>
<dbReference type="OrthoDB" id="5571448at2"/>
<dbReference type="STRING" id="675511.GCA_000341735_04398"/>
<dbReference type="GO" id="GO:0006171">
    <property type="term" value="P:cAMP biosynthetic process"/>
    <property type="evidence" value="ECO:0007669"/>
    <property type="project" value="InterPro"/>
</dbReference>
<dbReference type="Pfam" id="PF01295">
    <property type="entry name" value="Adenylate_cycl"/>
    <property type="match status" value="1"/>
</dbReference>
<dbReference type="RefSeq" id="WP_017842768.1">
    <property type="nucleotide sequence ID" value="NZ_CP035467.1"/>
</dbReference>
<proteinExistence type="predicted"/>
<sequence>MVEKKHLTPIRLGSPGEDISKKDLLAILQRFKNLHLLQQKRIQSFLQPRQRVFLELLPLLFHQNVPLLPGFISSETPAGILDYSPTRQALLHAAQFSRSYQYKTRALASYPILGLFLMGSVGSIAFTKTSDMDIWLCHDPALPPSAIEELQQKAAAIEEWAMSLDLEVHFFLIDHEKFKSGQDIPISDESSGKTQHYLLLEEFYRTAVYIAGRSPAWWLVPPQEDHRHTDYISHLLDNKFISELEVIDFGSLENAPPEEFITVTLWHIYKAIGSPHKSLLKLMLMECYASEYPNTQWLCSEMKKAVHGGEFSLEDLDPYLLIYQKLENYLSSPANRARLELIRHSLYIKIMGFANTEQDPQKQLYRTEFIKHIAHRWQWPETLLPEISRQQSWNILKATREHDIILRHLAGCYRMILNFAGQHVQSNLKDNEDLKLIGRKLHSFLDKKPGKIEFITTRSALQTKEQELSLVETRFADNQSGWSLYLGHVTADNLAEQSPIKNTWSLIELLAWIIVNGLYHKKLKLNLDSKTLILSTNELQTTTEQLNDFICSRLDRLHLDLPNYKQPNQCQSSLLFINIGMEPEGDRNDGRLVMSERSDPFSYGKSRQSFVQSVNRISISNWGEVTASRAIGLDGLFDTFTDIINNHRLPIVDNDVKVVCNTSARANSISQRAQSVFQTLISWFGRQNSNESPRYILAGAKDYYIFQRKNKVLHYRSIGTRQELLNELSQAQGLFNPTHIDPFCLEESEIPELLKLNKANTIQVFHTATKTGIQLYLLDEKGALFRQHYPSAKIDGLLRRYQHFLDNILNRYFFDDSILIEHYEIRHNPNAIIKYTPSIPNRINLTQELDIRVSGEYSGSYTLYCNEKEFSTLTYGKRALAAAAEYILEFRQSHQRYPIHISDIDVPLANLGIENASELQTIHLLKYKQKIENRLNSISGT</sequence>
<gene>
    <name evidence="3" type="ORF">EQU24_15270</name>
</gene>
<dbReference type="EMBL" id="CP035467">
    <property type="protein sequence ID" value="QCW83452.1"/>
    <property type="molecule type" value="Genomic_DNA"/>
</dbReference>
<evidence type="ECO:0000256" key="1">
    <source>
        <dbReference type="SAM" id="Phobius"/>
    </source>
</evidence>
<dbReference type="KEGG" id="mbur:EQU24_15270"/>
<name>A0A4P9UPV6_METBY</name>
<evidence type="ECO:0000313" key="4">
    <source>
        <dbReference type="Proteomes" id="UP000305881"/>
    </source>
</evidence>
<reference evidence="4" key="1">
    <citation type="journal article" date="2019" name="J. Bacteriol.">
        <title>A Mutagenic Screen Identifies a TonB-Dependent Receptor Required for the Lanthanide Metal Switch in the Type I Methanotroph 'Methylotuvimicrobium buryatense' 5GB1C.</title>
        <authorList>
            <person name="Groom J.D."/>
            <person name="Ford S.M."/>
            <person name="Pesesky M.W."/>
            <person name="Lidstrom M.E."/>
        </authorList>
    </citation>
    <scope>NUCLEOTIDE SEQUENCE [LARGE SCALE GENOMIC DNA]</scope>
    <source>
        <strain evidence="4">5GB1C</strain>
    </source>
</reference>
<accession>A0A4P9UPV6</accession>